<sequence length="69" mass="7385">MPEFTDDQLRYHAAKAGYPAKDLAAELLRVRTAMTAALRELGVPTISYPAPVANAVDILEAALEGVSDE</sequence>
<dbReference type="AlphaFoldDB" id="A0A6M3JHI1"/>
<proteinExistence type="predicted"/>
<organism evidence="1">
    <name type="scientific">viral metagenome</name>
    <dbReference type="NCBI Taxonomy" id="1070528"/>
    <lineage>
        <taxon>unclassified sequences</taxon>
        <taxon>metagenomes</taxon>
        <taxon>organismal metagenomes</taxon>
    </lineage>
</organism>
<evidence type="ECO:0000313" key="1">
    <source>
        <dbReference type="EMBL" id="QJA68491.1"/>
    </source>
</evidence>
<protein>
    <submittedName>
        <fullName evidence="1">Uncharacterized protein</fullName>
    </submittedName>
</protein>
<accession>A0A6M3JHI1</accession>
<reference evidence="1" key="1">
    <citation type="submission" date="2020-03" db="EMBL/GenBank/DDBJ databases">
        <title>The deep terrestrial virosphere.</title>
        <authorList>
            <person name="Holmfeldt K."/>
            <person name="Nilsson E."/>
            <person name="Simone D."/>
            <person name="Lopez-Fernandez M."/>
            <person name="Wu X."/>
            <person name="de Brujin I."/>
            <person name="Lundin D."/>
            <person name="Andersson A."/>
            <person name="Bertilsson S."/>
            <person name="Dopson M."/>
        </authorList>
    </citation>
    <scope>NUCLEOTIDE SEQUENCE</scope>
    <source>
        <strain evidence="1">MM415A06377</strain>
    </source>
</reference>
<name>A0A6M3JHI1_9ZZZZ</name>
<dbReference type="EMBL" id="MT141622">
    <property type="protein sequence ID" value="QJA68491.1"/>
    <property type="molecule type" value="Genomic_DNA"/>
</dbReference>
<gene>
    <name evidence="1" type="ORF">MM415A06377_0004</name>
</gene>